<keyword evidence="2 6" id="KW-0349">Heme</keyword>
<dbReference type="GO" id="GO:0030313">
    <property type="term" value="C:cell envelope"/>
    <property type="evidence" value="ECO:0007669"/>
    <property type="project" value="UniProtKB-SubCell"/>
</dbReference>
<dbReference type="GO" id="GO:0020037">
    <property type="term" value="F:heme binding"/>
    <property type="evidence" value="ECO:0007669"/>
    <property type="project" value="InterPro"/>
</dbReference>
<comment type="caution">
    <text evidence="8">The sequence shown here is derived from an EMBL/GenBank/DDBJ whole genome shotgun (WGS) entry which is preliminary data.</text>
</comment>
<evidence type="ECO:0000256" key="4">
    <source>
        <dbReference type="ARBA" id="ARBA00023002"/>
    </source>
</evidence>
<dbReference type="InterPro" id="IPR004852">
    <property type="entry name" value="Di-haem_cyt_c_peroxidsae"/>
</dbReference>
<evidence type="ECO:0000259" key="7">
    <source>
        <dbReference type="PROSITE" id="PS51007"/>
    </source>
</evidence>
<feature type="domain" description="Cytochrome c" evidence="7">
    <location>
        <begin position="169"/>
        <end position="274"/>
    </location>
</feature>
<keyword evidence="4" id="KW-0560">Oxidoreductase</keyword>
<keyword evidence="3 6" id="KW-0479">Metal-binding</keyword>
<keyword evidence="8" id="KW-0575">Peroxidase</keyword>
<dbReference type="PROSITE" id="PS51007">
    <property type="entry name" value="CYTC"/>
    <property type="match status" value="2"/>
</dbReference>
<organism evidence="8 9">
    <name type="scientific">Akkermansia muciniphila</name>
    <dbReference type="NCBI Taxonomy" id="239935"/>
    <lineage>
        <taxon>Bacteria</taxon>
        <taxon>Pseudomonadati</taxon>
        <taxon>Verrucomicrobiota</taxon>
        <taxon>Verrucomicrobiia</taxon>
        <taxon>Verrucomicrobiales</taxon>
        <taxon>Akkermansiaceae</taxon>
        <taxon>Akkermansia</taxon>
    </lineage>
</organism>
<protein>
    <submittedName>
        <fullName evidence="8">Cytochrome-c peroxidase</fullName>
    </submittedName>
</protein>
<dbReference type="GO" id="GO:0009055">
    <property type="term" value="F:electron transfer activity"/>
    <property type="evidence" value="ECO:0007669"/>
    <property type="project" value="InterPro"/>
</dbReference>
<evidence type="ECO:0000313" key="8">
    <source>
        <dbReference type="EMBL" id="PNC17067.1"/>
    </source>
</evidence>
<evidence type="ECO:0000256" key="6">
    <source>
        <dbReference type="PROSITE-ProRule" id="PRU00433"/>
    </source>
</evidence>
<comment type="subcellular location">
    <subcellularLocation>
        <location evidence="1">Cell envelope</location>
    </subcellularLocation>
</comment>
<dbReference type="GO" id="GO:0004130">
    <property type="term" value="F:cytochrome-c peroxidase activity"/>
    <property type="evidence" value="ECO:0007669"/>
    <property type="project" value="TreeGrafter"/>
</dbReference>
<evidence type="ECO:0000256" key="2">
    <source>
        <dbReference type="ARBA" id="ARBA00022617"/>
    </source>
</evidence>
<dbReference type="EMBL" id="PJKA01000013">
    <property type="protein sequence ID" value="PNC17067.1"/>
    <property type="molecule type" value="Genomic_DNA"/>
</dbReference>
<dbReference type="Pfam" id="PF14376">
    <property type="entry name" value="Haem_bd"/>
    <property type="match status" value="1"/>
</dbReference>
<gene>
    <name evidence="8" type="ORF">CXU22_10525</name>
</gene>
<dbReference type="InterPro" id="IPR025992">
    <property type="entry name" value="Haem-bd"/>
</dbReference>
<dbReference type="PANTHER" id="PTHR30600:SF7">
    <property type="entry name" value="CYTOCHROME C PEROXIDASE-RELATED"/>
    <property type="match status" value="1"/>
</dbReference>
<proteinExistence type="predicted"/>
<dbReference type="InterPro" id="IPR051395">
    <property type="entry name" value="Cytochrome_c_Peroxidase/MauG"/>
</dbReference>
<dbReference type="InterPro" id="IPR009056">
    <property type="entry name" value="Cyt_c-like_dom"/>
</dbReference>
<dbReference type="AlphaFoldDB" id="A0A2N8HB44"/>
<dbReference type="Proteomes" id="UP000236000">
    <property type="component" value="Unassembled WGS sequence"/>
</dbReference>
<dbReference type="SUPFAM" id="SSF46626">
    <property type="entry name" value="Cytochrome c"/>
    <property type="match status" value="2"/>
</dbReference>
<reference evidence="8 9" key="1">
    <citation type="journal article" date="2017" name="BMC Genomics">
        <title>Genome sequencing of 39 Akkermansia muciniphila isolates reveals its population structure, genomic and functional diverisity, and global distribution in mammalian gut microbiotas.</title>
        <authorList>
            <person name="Guo X."/>
            <person name="Li S."/>
            <person name="Zhang J."/>
            <person name="Wu F."/>
            <person name="Li X."/>
            <person name="Wu D."/>
            <person name="Zhang M."/>
            <person name="Ou Z."/>
            <person name="Jie Z."/>
            <person name="Yan Q."/>
            <person name="Li P."/>
            <person name="Yi J."/>
            <person name="Peng Y."/>
        </authorList>
    </citation>
    <scope>NUCLEOTIDE SEQUENCE [LARGE SCALE GENOMIC DNA]</scope>
    <source>
        <strain evidence="8 9">GP24</strain>
    </source>
</reference>
<dbReference type="Pfam" id="PF00034">
    <property type="entry name" value="Cytochrom_C"/>
    <property type="match status" value="1"/>
</dbReference>
<evidence type="ECO:0000313" key="9">
    <source>
        <dbReference type="Proteomes" id="UP000236000"/>
    </source>
</evidence>
<evidence type="ECO:0000256" key="5">
    <source>
        <dbReference type="ARBA" id="ARBA00023004"/>
    </source>
</evidence>
<keyword evidence="5 6" id="KW-0408">Iron</keyword>
<name>A0A2N8HB44_9BACT</name>
<dbReference type="RefSeq" id="WP_102715261.1">
    <property type="nucleotide sequence ID" value="NZ_PJKA01000013.1"/>
</dbReference>
<feature type="domain" description="Cytochrome c" evidence="7">
    <location>
        <begin position="324"/>
        <end position="443"/>
    </location>
</feature>
<evidence type="ECO:0000256" key="3">
    <source>
        <dbReference type="ARBA" id="ARBA00022723"/>
    </source>
</evidence>
<dbReference type="GO" id="GO:0046872">
    <property type="term" value="F:metal ion binding"/>
    <property type="evidence" value="ECO:0007669"/>
    <property type="project" value="UniProtKB-KW"/>
</dbReference>
<dbReference type="InterPro" id="IPR036909">
    <property type="entry name" value="Cyt_c-like_dom_sf"/>
</dbReference>
<sequence>MSKTRSFFTAGAILCGTVIVTAAVAPLFLPDQNVKPLTPSQAAEITAQAMNSKCADCHKPGTHISQLVNTLSGGLLARHIRDGQRSYNMDEAPTAVTLSKLEHVLQINSMPPTSYTMVHWGSTLTLREKAAMLQWIKDERLKIFGDMVGKEYAITAITPIPDSLPTDPAKVALGDKLFHDVRLSTDNTVSCATCHSLEKAGTDNLATSTGVRGQKGGINAPTVFNAAFHTKQFWDGRAANLQEQAGGPPLNPVEMGYEHPDDWNQIAAKLNQDTAFAAEFKKVYPQGFTGETITNAIAEYEKTLITPNSPFDRYLKGDENAISDNAKKGYRLFLKLGCQTCHTGPAMGGQSFEYADLKGDFFAGRAKTNDDNGLMNFSKKESDKHRFRVPTLRNVELTWPYMHDASAQTLEEAITKMYHYQLGYDKLDKKEVSLLVAFLKTLTGEYKGKPVQGEVCPAS</sequence>
<dbReference type="OrthoDB" id="9772811at2"/>
<dbReference type="Pfam" id="PF03150">
    <property type="entry name" value="CCP_MauG"/>
    <property type="match status" value="1"/>
</dbReference>
<evidence type="ECO:0000256" key="1">
    <source>
        <dbReference type="ARBA" id="ARBA00004196"/>
    </source>
</evidence>
<accession>A0A2N8HB44</accession>
<dbReference type="Gene3D" id="1.10.760.10">
    <property type="entry name" value="Cytochrome c-like domain"/>
    <property type="match status" value="2"/>
</dbReference>
<dbReference type="SMART" id="SM01235">
    <property type="entry name" value="Haem_bd"/>
    <property type="match status" value="1"/>
</dbReference>
<dbReference type="PANTHER" id="PTHR30600">
    <property type="entry name" value="CYTOCHROME C PEROXIDASE-RELATED"/>
    <property type="match status" value="1"/>
</dbReference>